<dbReference type="Proteomes" id="UP000069771">
    <property type="component" value="Chromosome"/>
</dbReference>
<evidence type="ECO:0000313" key="2">
    <source>
        <dbReference type="EMBL" id="AMK53677.1"/>
    </source>
</evidence>
<accession>A0A140DSQ0</accession>
<feature type="transmembrane region" description="Helical" evidence="1">
    <location>
        <begin position="81"/>
        <end position="104"/>
    </location>
</feature>
<feature type="transmembrane region" description="Helical" evidence="1">
    <location>
        <begin position="110"/>
        <end position="133"/>
    </location>
</feature>
<dbReference type="RefSeq" id="WP_067555104.1">
    <property type="nucleotide sequence ID" value="NZ_CAOUDG010000024.1"/>
</dbReference>
<feature type="transmembrane region" description="Helical" evidence="1">
    <location>
        <begin position="7"/>
        <end position="28"/>
    </location>
</feature>
<gene>
    <name evidence="2" type="ORF">AALO17_05430</name>
</gene>
<keyword evidence="1" id="KW-0812">Transmembrane</keyword>
<dbReference type="KEGG" id="fro:AALO17_05430"/>
<keyword evidence="1" id="KW-1133">Transmembrane helix</keyword>
<feature type="transmembrane region" description="Helical" evidence="1">
    <location>
        <begin position="40"/>
        <end position="60"/>
    </location>
</feature>
<dbReference type="AlphaFoldDB" id="A0A140DSQ0"/>
<keyword evidence="1" id="KW-0472">Membrane</keyword>
<proteinExistence type="predicted"/>
<sequence>MHKPVSLKELVGTQIIFAIMLVSCYWMWARTDWQDWYPILQFVLGGFLFVFFILLCLRMEKYKKESVDELAERNLKRADSICLKIIVAAMTGIAWACVIMGHIHNFDTAVIGWAIVLCILALAVIRTILFFLFDSRGL</sequence>
<dbReference type="EMBL" id="CP011391">
    <property type="protein sequence ID" value="AMK53677.1"/>
    <property type="molecule type" value="Genomic_DNA"/>
</dbReference>
<reference evidence="2 3" key="1">
    <citation type="journal article" date="2016" name="Gut Pathog.">
        <title>Whole genome sequencing of "Faecalibaculum rodentium" ALO17, isolated from C57BL/6J laboratory mouse feces.</title>
        <authorList>
            <person name="Lim S."/>
            <person name="Chang D.H."/>
            <person name="Ahn S."/>
            <person name="Kim B.C."/>
        </authorList>
    </citation>
    <scope>NUCLEOTIDE SEQUENCE [LARGE SCALE GENOMIC DNA]</scope>
    <source>
        <strain evidence="2 3">Alo17</strain>
    </source>
</reference>
<evidence type="ECO:0008006" key="4">
    <source>
        <dbReference type="Google" id="ProtNLM"/>
    </source>
</evidence>
<keyword evidence="3" id="KW-1185">Reference proteome</keyword>
<dbReference type="OrthoDB" id="1655796at2"/>
<dbReference type="STRING" id="1702221.AALO17_05430"/>
<dbReference type="GeneID" id="78477381"/>
<evidence type="ECO:0000313" key="3">
    <source>
        <dbReference type="Proteomes" id="UP000069771"/>
    </source>
</evidence>
<name>A0A140DSQ0_9FIRM</name>
<organism evidence="2 3">
    <name type="scientific">Faecalibaculum rodentium</name>
    <dbReference type="NCBI Taxonomy" id="1702221"/>
    <lineage>
        <taxon>Bacteria</taxon>
        <taxon>Bacillati</taxon>
        <taxon>Bacillota</taxon>
        <taxon>Erysipelotrichia</taxon>
        <taxon>Erysipelotrichales</taxon>
        <taxon>Erysipelotrichaceae</taxon>
        <taxon>Faecalibaculum</taxon>
    </lineage>
</organism>
<protein>
    <recommendedName>
        <fullName evidence="4">DUF2178 domain-containing protein</fullName>
    </recommendedName>
</protein>
<evidence type="ECO:0000256" key="1">
    <source>
        <dbReference type="SAM" id="Phobius"/>
    </source>
</evidence>
<dbReference type="PROSITE" id="PS51257">
    <property type="entry name" value="PROKAR_LIPOPROTEIN"/>
    <property type="match status" value="1"/>
</dbReference>